<sequence>MKQWQKIGLGWGVWMFLCMAFIWPLIDGEKITLNRIFVKFIFLMLSGFIFGYVSSKYKKYKGN</sequence>
<keyword evidence="3" id="KW-1185">Reference proteome</keyword>
<accession>A0ABZ2TV38</accession>
<evidence type="ECO:0000256" key="1">
    <source>
        <dbReference type="SAM" id="Phobius"/>
    </source>
</evidence>
<dbReference type="RefSeq" id="WP_079738141.1">
    <property type="nucleotide sequence ID" value="NZ_CP150496.1"/>
</dbReference>
<organism evidence="2 3">
    <name type="scientific">Polaribacter marinaquae</name>
    <dbReference type="NCBI Taxonomy" id="1642819"/>
    <lineage>
        <taxon>Bacteria</taxon>
        <taxon>Pseudomonadati</taxon>
        <taxon>Bacteroidota</taxon>
        <taxon>Flavobacteriia</taxon>
        <taxon>Flavobacteriales</taxon>
        <taxon>Flavobacteriaceae</taxon>
    </lineage>
</organism>
<feature type="transmembrane region" description="Helical" evidence="1">
    <location>
        <begin position="7"/>
        <end position="26"/>
    </location>
</feature>
<dbReference type="EMBL" id="CP150496">
    <property type="protein sequence ID" value="WYW56965.1"/>
    <property type="molecule type" value="Genomic_DNA"/>
</dbReference>
<dbReference type="Proteomes" id="UP001491088">
    <property type="component" value="Chromosome"/>
</dbReference>
<feature type="transmembrane region" description="Helical" evidence="1">
    <location>
        <begin position="32"/>
        <end position="53"/>
    </location>
</feature>
<keyword evidence="1" id="KW-1133">Transmembrane helix</keyword>
<evidence type="ECO:0000313" key="3">
    <source>
        <dbReference type="Proteomes" id="UP001491088"/>
    </source>
</evidence>
<keyword evidence="1" id="KW-0812">Transmembrane</keyword>
<reference evidence="2 3" key="1">
    <citation type="submission" date="2024-03" db="EMBL/GenBank/DDBJ databases">
        <authorList>
            <person name="Cao K."/>
        </authorList>
    </citation>
    <scope>NUCLEOTIDE SEQUENCE [LARGE SCALE GENOMIC DNA]</scope>
    <source>
        <strain evidence="2 3">MCCC 1K00696</strain>
    </source>
</reference>
<keyword evidence="1" id="KW-0472">Membrane</keyword>
<name>A0ABZ2TV38_9FLAO</name>
<protein>
    <submittedName>
        <fullName evidence="2">Uncharacterized protein</fullName>
    </submittedName>
</protein>
<evidence type="ECO:0000313" key="2">
    <source>
        <dbReference type="EMBL" id="WYW56965.1"/>
    </source>
</evidence>
<proteinExistence type="predicted"/>
<gene>
    <name evidence="2" type="ORF">WG950_06890</name>
</gene>